<comment type="caution">
    <text evidence="1">The sequence shown here is derived from an EMBL/GenBank/DDBJ whole genome shotgun (WGS) entry which is preliminary data.</text>
</comment>
<dbReference type="EMBL" id="CAKMUD010000143">
    <property type="protein sequence ID" value="CAH1603861.1"/>
    <property type="molecule type" value="Genomic_DNA"/>
</dbReference>
<proteinExistence type="predicted"/>
<reference evidence="1" key="1">
    <citation type="submission" date="2022-01" db="EMBL/GenBank/DDBJ databases">
        <authorList>
            <person name="Lagorce A."/>
        </authorList>
    </citation>
    <scope>NUCLEOTIDE SEQUENCE</scope>
    <source>
        <strain evidence="1">Th15_F1_A12</strain>
    </source>
</reference>
<evidence type="ECO:0000313" key="1">
    <source>
        <dbReference type="EMBL" id="CAH1603861.1"/>
    </source>
</evidence>
<name>A0AAU9QXH9_9VIBR</name>
<evidence type="ECO:0000313" key="2">
    <source>
        <dbReference type="Proteomes" id="UP001295462"/>
    </source>
</evidence>
<accession>A0AAU9QXH9</accession>
<dbReference type="AlphaFoldDB" id="A0AAU9QXH9"/>
<sequence length="114" mass="13098">MLYKKKRRRINTPDRCSNYRPTIATSSGKFCLLIDNNLANKLKEIAADLYAQEQERKRMKPAVKLRPSHPSISMYSINDIHKKSVSICSLHSSSFFSARSCPRGSIILQSFFCR</sequence>
<protein>
    <submittedName>
        <fullName evidence="1">Uncharacterized protein</fullName>
    </submittedName>
</protein>
<dbReference type="Proteomes" id="UP001295462">
    <property type="component" value="Unassembled WGS sequence"/>
</dbReference>
<organism evidence="1 2">
    <name type="scientific">Vibrio jasicida</name>
    <dbReference type="NCBI Taxonomy" id="766224"/>
    <lineage>
        <taxon>Bacteria</taxon>
        <taxon>Pseudomonadati</taxon>
        <taxon>Pseudomonadota</taxon>
        <taxon>Gammaproteobacteria</taxon>
        <taxon>Vibrionales</taxon>
        <taxon>Vibrionaceae</taxon>
        <taxon>Vibrio</taxon>
    </lineage>
</organism>
<gene>
    <name evidence="1" type="ORF">THF1A12_840007</name>
</gene>